<dbReference type="STRING" id="694429.Pyrfu_1421"/>
<dbReference type="AlphaFoldDB" id="G0EH55"/>
<evidence type="ECO:0000259" key="9">
    <source>
        <dbReference type="Pfam" id="PF02878"/>
    </source>
</evidence>
<feature type="domain" description="Alpha-D-phosphohexomutase C-terminal" evidence="8">
    <location>
        <begin position="381"/>
        <end position="451"/>
    </location>
</feature>
<dbReference type="Pfam" id="PF02879">
    <property type="entry name" value="PGM_PMM_II"/>
    <property type="match status" value="1"/>
</dbReference>
<dbReference type="PRINTS" id="PR00509">
    <property type="entry name" value="PGMPMM"/>
</dbReference>
<keyword evidence="4 7" id="KW-0479">Metal-binding</keyword>
<dbReference type="InterPro" id="IPR036900">
    <property type="entry name" value="A-D-PHexomutase_C_sf"/>
</dbReference>
<dbReference type="InterPro" id="IPR005843">
    <property type="entry name" value="A-D-PHexomutase_C"/>
</dbReference>
<evidence type="ECO:0000259" key="10">
    <source>
        <dbReference type="Pfam" id="PF02879"/>
    </source>
</evidence>
<organism evidence="12 13">
    <name type="scientific">Pyrolobus fumarii (strain DSM 11204 / 1A)</name>
    <dbReference type="NCBI Taxonomy" id="694429"/>
    <lineage>
        <taxon>Archaea</taxon>
        <taxon>Thermoproteota</taxon>
        <taxon>Thermoprotei</taxon>
        <taxon>Desulfurococcales</taxon>
        <taxon>Pyrodictiaceae</taxon>
        <taxon>Pyrolobus</taxon>
    </lineage>
</organism>
<proteinExistence type="inferred from homology"/>
<accession>G0EH55</accession>
<feature type="domain" description="Alpha-D-phosphohexomutase alpha/beta/alpha" evidence="10">
    <location>
        <begin position="158"/>
        <end position="259"/>
    </location>
</feature>
<dbReference type="CDD" id="cd03087">
    <property type="entry name" value="PGM_like1"/>
    <property type="match status" value="1"/>
</dbReference>
<dbReference type="FunCoup" id="G0EH55">
    <property type="interactions" value="142"/>
</dbReference>
<evidence type="ECO:0000256" key="5">
    <source>
        <dbReference type="ARBA" id="ARBA00022842"/>
    </source>
</evidence>
<dbReference type="Pfam" id="PF02880">
    <property type="entry name" value="PGM_PMM_III"/>
    <property type="match status" value="1"/>
</dbReference>
<dbReference type="InterPro" id="IPR024086">
    <property type="entry name" value="GlmM_arc-type"/>
</dbReference>
<feature type="domain" description="Alpha-D-phosphohexomutase alpha/beta/alpha" evidence="9">
    <location>
        <begin position="8"/>
        <end position="135"/>
    </location>
</feature>
<dbReference type="InterPro" id="IPR005841">
    <property type="entry name" value="Alpha-D-phosphohexomutase_SF"/>
</dbReference>
<protein>
    <submittedName>
        <fullName evidence="12">Phosphoglucomutase/phosphomannomutase alpha/beta/alpha domain I</fullName>
    </submittedName>
</protein>
<dbReference type="KEGG" id="pfm:Pyrfu_1421"/>
<dbReference type="GO" id="GO:0005975">
    <property type="term" value="P:carbohydrate metabolic process"/>
    <property type="evidence" value="ECO:0007669"/>
    <property type="project" value="InterPro"/>
</dbReference>
<dbReference type="PANTHER" id="PTHR43771:SF1">
    <property type="entry name" value="PHOSPHOMANNOMUTASE"/>
    <property type="match status" value="1"/>
</dbReference>
<dbReference type="eggNOG" id="arCOG00767">
    <property type="taxonomic scope" value="Archaea"/>
</dbReference>
<keyword evidence="5 7" id="KW-0460">Magnesium</keyword>
<dbReference type="InParanoid" id="G0EH55"/>
<dbReference type="GO" id="GO:0008966">
    <property type="term" value="F:phosphoglucosamine mutase activity"/>
    <property type="evidence" value="ECO:0007669"/>
    <property type="project" value="InterPro"/>
</dbReference>
<evidence type="ECO:0000259" key="11">
    <source>
        <dbReference type="Pfam" id="PF02880"/>
    </source>
</evidence>
<dbReference type="GO" id="GO:0000287">
    <property type="term" value="F:magnesium ion binding"/>
    <property type="evidence" value="ECO:0007669"/>
    <property type="project" value="InterPro"/>
</dbReference>
<evidence type="ECO:0000256" key="4">
    <source>
        <dbReference type="ARBA" id="ARBA00022723"/>
    </source>
</evidence>
<evidence type="ECO:0000259" key="8">
    <source>
        <dbReference type="Pfam" id="PF00408"/>
    </source>
</evidence>
<evidence type="ECO:0000313" key="12">
    <source>
        <dbReference type="EMBL" id="AEM39279.1"/>
    </source>
</evidence>
<dbReference type="NCBIfam" id="TIGR03990">
    <property type="entry name" value="Arch_GlmM"/>
    <property type="match status" value="1"/>
</dbReference>
<dbReference type="InterPro" id="IPR005844">
    <property type="entry name" value="A-D-PHexomutase_a/b/a-I"/>
</dbReference>
<dbReference type="SUPFAM" id="SSF53738">
    <property type="entry name" value="Phosphoglucomutase, first 3 domains"/>
    <property type="match status" value="3"/>
</dbReference>
<dbReference type="Proteomes" id="UP000001037">
    <property type="component" value="Chromosome"/>
</dbReference>
<keyword evidence="3" id="KW-0597">Phosphoprotein</keyword>
<evidence type="ECO:0000256" key="7">
    <source>
        <dbReference type="RuleBase" id="RU004326"/>
    </source>
</evidence>
<dbReference type="InterPro" id="IPR005846">
    <property type="entry name" value="A-D-PHexomutase_a/b/a-III"/>
</dbReference>
<reference evidence="12 13" key="1">
    <citation type="journal article" date="2011" name="Stand. Genomic Sci.">
        <title>Complete genome sequence of the hyperthermophilic chemolithoautotroph Pyrolobus fumarii type strain (1A).</title>
        <authorList>
            <person name="Anderson I."/>
            <person name="Goker M."/>
            <person name="Nolan M."/>
            <person name="Lucas S."/>
            <person name="Hammon N."/>
            <person name="Deshpande S."/>
            <person name="Cheng J.F."/>
            <person name="Tapia R."/>
            <person name="Han C."/>
            <person name="Goodwin L."/>
            <person name="Pitluck S."/>
            <person name="Huntemann M."/>
            <person name="Liolios K."/>
            <person name="Ivanova N."/>
            <person name="Pagani I."/>
            <person name="Mavromatis K."/>
            <person name="Ovchinikova G."/>
            <person name="Pati A."/>
            <person name="Chen A."/>
            <person name="Palaniappan K."/>
            <person name="Land M."/>
            <person name="Hauser L."/>
            <person name="Brambilla E.M."/>
            <person name="Huber H."/>
            <person name="Yasawong M."/>
            <person name="Rohde M."/>
            <person name="Spring S."/>
            <person name="Abt B."/>
            <person name="Sikorski J."/>
            <person name="Wirth R."/>
            <person name="Detter J.C."/>
            <person name="Woyke T."/>
            <person name="Bristow J."/>
            <person name="Eisen J.A."/>
            <person name="Markowitz V."/>
            <person name="Hugenholtz P."/>
            <person name="Kyrpides N.C."/>
            <person name="Klenk H.P."/>
            <person name="Lapidus A."/>
        </authorList>
    </citation>
    <scope>NUCLEOTIDE SEQUENCE [LARGE SCALE GENOMIC DNA]</scope>
    <source>
        <strain evidence="13">DSM 11204 / 1A</strain>
    </source>
</reference>
<comment type="similarity">
    <text evidence="2 7">Belongs to the phosphohexose mutase family.</text>
</comment>
<dbReference type="EMBL" id="CP002838">
    <property type="protein sequence ID" value="AEM39279.1"/>
    <property type="molecule type" value="Genomic_DNA"/>
</dbReference>
<evidence type="ECO:0000313" key="13">
    <source>
        <dbReference type="Proteomes" id="UP000001037"/>
    </source>
</evidence>
<dbReference type="FunFam" id="3.40.120.10:FF:000001">
    <property type="entry name" value="Phosphoglucosamine mutase"/>
    <property type="match status" value="1"/>
</dbReference>
<dbReference type="Gene3D" id="3.30.310.50">
    <property type="entry name" value="Alpha-D-phosphohexomutase, C-terminal domain"/>
    <property type="match status" value="1"/>
</dbReference>
<evidence type="ECO:0000256" key="6">
    <source>
        <dbReference type="ARBA" id="ARBA00023235"/>
    </source>
</evidence>
<dbReference type="SUPFAM" id="SSF55957">
    <property type="entry name" value="Phosphoglucomutase, C-terminal domain"/>
    <property type="match status" value="1"/>
</dbReference>
<dbReference type="Pfam" id="PF02878">
    <property type="entry name" value="PGM_PMM_I"/>
    <property type="match status" value="1"/>
</dbReference>
<dbReference type="InterPro" id="IPR016066">
    <property type="entry name" value="A-D-PHexomutase_CS"/>
</dbReference>
<evidence type="ECO:0000256" key="1">
    <source>
        <dbReference type="ARBA" id="ARBA00001946"/>
    </source>
</evidence>
<sequence length="462" mass="50946">MGCCILGRLFGTDGVRGVVNRELTVELALKLGLAIGTWFGTGSRILVGRDVRVGGDALMHAVIAGLEAVGCKVYVAGLAPTPAIQYAVRKHGFDGGVIVTASHNPPEYNGVKVVGSDGVEIPREAEREIEEIFFGSRWRYASWKSFVWEAKPWPNVIEDYVDAVASMVDDEAIRRRGFRVVVDAANSVGTLATPRVLQKLGVKVYTVNSDLNPLFPGREPEPTPDTLRETRRIVAELNTDLGVGHDGDADRAIIIDEKGEAWWGDRTGALLAAHVSERHPELPKRVFTGVSSSTLVEEYLSRFNIEVRWTPVGSVVISRMLIREGGIAGFEENGGYMHPLHQPVRDGAMTTALFLELMAHEGVKASELFDRLPKYYAVKTKVPMPREKAVEVVNEVKKHFSGQRMVTIDGVKVFGDGWWFLVRPSGTEPVLRIMVEARSPEEAKRLAEELKKLVEEIARSKA</sequence>
<dbReference type="PROSITE" id="PS00710">
    <property type="entry name" value="PGM_PMM"/>
    <property type="match status" value="1"/>
</dbReference>
<keyword evidence="13" id="KW-1185">Reference proteome</keyword>
<dbReference type="Pfam" id="PF00408">
    <property type="entry name" value="PGM_PMM_IV"/>
    <property type="match status" value="1"/>
</dbReference>
<dbReference type="Gene3D" id="3.40.120.10">
    <property type="entry name" value="Alpha-D-Glucose-1,6-Bisphosphate, subunit A, domain 3"/>
    <property type="match status" value="3"/>
</dbReference>
<feature type="domain" description="Alpha-D-phosphohexomutase alpha/beta/alpha" evidence="11">
    <location>
        <begin position="263"/>
        <end position="374"/>
    </location>
</feature>
<gene>
    <name evidence="12" type="ordered locus">Pyrfu_1421</name>
</gene>
<dbReference type="PANTHER" id="PTHR43771">
    <property type="entry name" value="PHOSPHOMANNOMUTASE"/>
    <property type="match status" value="1"/>
</dbReference>
<evidence type="ECO:0000256" key="2">
    <source>
        <dbReference type="ARBA" id="ARBA00010231"/>
    </source>
</evidence>
<dbReference type="InterPro" id="IPR005845">
    <property type="entry name" value="A-D-PHexomutase_a/b/a-II"/>
</dbReference>
<keyword evidence="6" id="KW-0413">Isomerase</keyword>
<name>G0EH55_PYRF1</name>
<dbReference type="InterPro" id="IPR016055">
    <property type="entry name" value="A-D-PHexomutase_a/b/a-I/II/III"/>
</dbReference>
<dbReference type="HOGENOM" id="CLU_016950_7_1_2"/>
<comment type="cofactor">
    <cofactor evidence="1">
        <name>Mg(2+)</name>
        <dbReference type="ChEBI" id="CHEBI:18420"/>
    </cofactor>
</comment>
<evidence type="ECO:0000256" key="3">
    <source>
        <dbReference type="ARBA" id="ARBA00022553"/>
    </source>
</evidence>